<accession>A0A6L3NGK0</accession>
<evidence type="ECO:0000313" key="2">
    <source>
        <dbReference type="Proteomes" id="UP000473571"/>
    </source>
</evidence>
<proteinExistence type="predicted"/>
<sequence>MDLSSFKKFVDASITAPTSGASKHCEALLGQIRACFTPKESDMARADVKNIIDDLGLRYLCEQTPADPYLGVAEALSQALRERGISAGETSNWERAIELAAMYSSGTAHMPPEQVWRSNVRVNCLSVAINALRKLGYNIGLPATGGVDVPELETKRLAADIERQAASLGHALAQSAAECIKNEYSAFSGRFKVGRQGQTVRLDAKPDRPFSYLYQLGLRYFELPPSAPIPAATFTQLVDLVTWATALLDLSVGTFELMFARNEGVIRVMQKSLIYDSVFLLTQAKPAHAREYLEWMMSRDQLANLKDKQGRASSQILAAAKMLLRVGQRACAPAYVQPYPHDFIRIPVKDAAIMANLDPNLAADLLREVFAHQTGANQALTFPPDDNAIDAAFRPLLMHNGMFFMQPAPMAARATVNAALQWCRENSPKKGNFDDKVLGPLFEIFVREKLAQHGVNVLHGDYKEGQSNGECDAVIEAEKEVIFFELKSKMLRRQSRAGDDVAALADLAQAVVRPQAQAFERHAFLREHGAMTLVKEDHSTKTIILGQREVLKLSITRGDLGSLHDRAFLPRFLQTGCVSEFATVDPTRQAEFKSLHEWFRKLKAAAARAGESIFDVHPFSTSWSLSVFHLLLLLEHTHDNESFSQELQRTRRVMTPLMDFYAEYEYMLLVLDKYRKQQEQQTD</sequence>
<protein>
    <submittedName>
        <fullName evidence="1">Uncharacterized protein</fullName>
    </submittedName>
</protein>
<dbReference type="EMBL" id="VZOL01000202">
    <property type="protein sequence ID" value="KAB0673268.1"/>
    <property type="molecule type" value="Genomic_DNA"/>
</dbReference>
<dbReference type="AlphaFoldDB" id="A0A6L3NGK0"/>
<gene>
    <name evidence="1" type="ORF">F7R13_16155</name>
</gene>
<reference evidence="1 2" key="1">
    <citation type="submission" date="2019-09" db="EMBL/GenBank/DDBJ databases">
        <title>Draft genome sequences of 48 bacterial type strains from the CCUG.</title>
        <authorList>
            <person name="Tunovic T."/>
            <person name="Pineiro-Iglesias B."/>
            <person name="Unosson C."/>
            <person name="Inganas E."/>
            <person name="Ohlen M."/>
            <person name="Cardew S."/>
            <person name="Jensie-Markopoulos S."/>
            <person name="Salva-Serra F."/>
            <person name="Jaen-Luchoro D."/>
            <person name="Karlsson R."/>
            <person name="Svensson-Stadler L."/>
            <person name="Chun J."/>
            <person name="Moore E."/>
        </authorList>
    </citation>
    <scope>NUCLEOTIDE SEQUENCE [LARGE SCALE GENOMIC DNA]</scope>
    <source>
        <strain evidence="1 2">CCUG 65687</strain>
    </source>
</reference>
<evidence type="ECO:0000313" key="1">
    <source>
        <dbReference type="EMBL" id="KAB0673268.1"/>
    </source>
</evidence>
<comment type="caution">
    <text evidence="1">The sequence shown here is derived from an EMBL/GenBank/DDBJ whole genome shotgun (WGS) entry which is preliminary data.</text>
</comment>
<name>A0A6L3NGK0_9BURK</name>
<organism evidence="1 2">
    <name type="scientific">Burkholderia territorii</name>
    <dbReference type="NCBI Taxonomy" id="1503055"/>
    <lineage>
        <taxon>Bacteria</taxon>
        <taxon>Pseudomonadati</taxon>
        <taxon>Pseudomonadota</taxon>
        <taxon>Betaproteobacteria</taxon>
        <taxon>Burkholderiales</taxon>
        <taxon>Burkholderiaceae</taxon>
        <taxon>Burkholderia</taxon>
        <taxon>Burkholderia cepacia complex</taxon>
    </lineage>
</organism>
<dbReference type="RefSeq" id="WP_151005474.1">
    <property type="nucleotide sequence ID" value="NZ_CABVPO010000048.1"/>
</dbReference>
<dbReference type="CDD" id="cd01037">
    <property type="entry name" value="PDDEXK_nuclease-like"/>
    <property type="match status" value="1"/>
</dbReference>
<dbReference type="Proteomes" id="UP000473571">
    <property type="component" value="Unassembled WGS sequence"/>
</dbReference>